<dbReference type="Gene3D" id="3.90.1310.10">
    <property type="entry name" value="Penicillin-binding protein 2a (Domain 2)"/>
    <property type="match status" value="2"/>
</dbReference>
<evidence type="ECO:0000259" key="5">
    <source>
        <dbReference type="Pfam" id="PF03717"/>
    </source>
</evidence>
<dbReference type="Pfam" id="PF03717">
    <property type="entry name" value="PBP_dimer"/>
    <property type="match status" value="1"/>
</dbReference>
<comment type="caution">
    <text evidence="6">The sequence shown here is derived from an EMBL/GenBank/DDBJ whole genome shotgun (WGS) entry which is preliminary data.</text>
</comment>
<dbReference type="EMBL" id="PCWW01000007">
    <property type="protein sequence ID" value="PIR14021.1"/>
    <property type="molecule type" value="Genomic_DNA"/>
</dbReference>
<dbReference type="PANTHER" id="PTHR30627:SF1">
    <property type="entry name" value="PEPTIDOGLYCAN D,D-TRANSPEPTIDASE FTSI"/>
    <property type="match status" value="1"/>
</dbReference>
<dbReference type="PANTHER" id="PTHR30627">
    <property type="entry name" value="PEPTIDOGLYCAN D,D-TRANSPEPTIDASE"/>
    <property type="match status" value="1"/>
</dbReference>
<dbReference type="SUPFAM" id="SSF56601">
    <property type="entry name" value="beta-lactamase/transpeptidase-like"/>
    <property type="match status" value="1"/>
</dbReference>
<feature type="transmembrane region" description="Helical" evidence="3">
    <location>
        <begin position="35"/>
        <end position="54"/>
    </location>
</feature>
<name>A0A2M6KAA3_9BACT</name>
<dbReference type="AlphaFoldDB" id="A0A2M6KAA3"/>
<dbReference type="GO" id="GO:0071555">
    <property type="term" value="P:cell wall organization"/>
    <property type="evidence" value="ECO:0007669"/>
    <property type="project" value="TreeGrafter"/>
</dbReference>
<comment type="subcellular location">
    <subcellularLocation>
        <location evidence="1">Membrane</location>
    </subcellularLocation>
</comment>
<accession>A0A2M6KAA3</accession>
<evidence type="ECO:0000256" key="1">
    <source>
        <dbReference type="ARBA" id="ARBA00004370"/>
    </source>
</evidence>
<dbReference type="InterPro" id="IPR012338">
    <property type="entry name" value="Beta-lactam/transpept-like"/>
</dbReference>
<evidence type="ECO:0008006" key="8">
    <source>
        <dbReference type="Google" id="ProtNLM"/>
    </source>
</evidence>
<dbReference type="InterPro" id="IPR050515">
    <property type="entry name" value="Beta-lactam/transpept"/>
</dbReference>
<evidence type="ECO:0000256" key="2">
    <source>
        <dbReference type="ARBA" id="ARBA00023136"/>
    </source>
</evidence>
<evidence type="ECO:0000313" key="7">
    <source>
        <dbReference type="Proteomes" id="UP000230869"/>
    </source>
</evidence>
<dbReference type="InterPro" id="IPR036138">
    <property type="entry name" value="PBP_dimer_sf"/>
</dbReference>
<organism evidence="6 7">
    <name type="scientific">Candidatus Falkowbacteria bacterium CG11_big_fil_rev_8_21_14_0_20_39_10</name>
    <dbReference type="NCBI Taxonomy" id="1974570"/>
    <lineage>
        <taxon>Bacteria</taxon>
        <taxon>Candidatus Falkowiibacteriota</taxon>
    </lineage>
</organism>
<keyword evidence="3" id="KW-1133">Transmembrane helix</keyword>
<dbReference type="Proteomes" id="UP000230869">
    <property type="component" value="Unassembled WGS sequence"/>
</dbReference>
<evidence type="ECO:0000313" key="6">
    <source>
        <dbReference type="EMBL" id="PIR14021.1"/>
    </source>
</evidence>
<gene>
    <name evidence="6" type="ORF">COV49_00320</name>
</gene>
<keyword evidence="2 3" id="KW-0472">Membrane</keyword>
<evidence type="ECO:0000259" key="4">
    <source>
        <dbReference type="Pfam" id="PF00905"/>
    </source>
</evidence>
<dbReference type="Pfam" id="PF00905">
    <property type="entry name" value="Transpeptidase"/>
    <property type="match status" value="1"/>
</dbReference>
<dbReference type="Gene3D" id="3.30.450.330">
    <property type="match status" value="1"/>
</dbReference>
<feature type="domain" description="Penicillin-binding protein transpeptidase" evidence="4">
    <location>
        <begin position="378"/>
        <end position="691"/>
    </location>
</feature>
<dbReference type="Gene3D" id="3.40.710.10">
    <property type="entry name" value="DD-peptidase/beta-lactamase superfamily"/>
    <property type="match status" value="1"/>
</dbReference>
<reference evidence="6 7" key="1">
    <citation type="submission" date="2017-09" db="EMBL/GenBank/DDBJ databases">
        <title>Depth-based differentiation of microbial function through sediment-hosted aquifers and enrichment of novel symbionts in the deep terrestrial subsurface.</title>
        <authorList>
            <person name="Probst A.J."/>
            <person name="Ladd B."/>
            <person name="Jarett J.K."/>
            <person name="Geller-Mcgrath D.E."/>
            <person name="Sieber C.M."/>
            <person name="Emerson J.B."/>
            <person name="Anantharaman K."/>
            <person name="Thomas B.C."/>
            <person name="Malmstrom R."/>
            <person name="Stieglmeier M."/>
            <person name="Klingl A."/>
            <person name="Woyke T."/>
            <person name="Ryan C.M."/>
            <person name="Banfield J.F."/>
        </authorList>
    </citation>
    <scope>NUCLEOTIDE SEQUENCE [LARGE SCALE GENOMIC DNA]</scope>
    <source>
        <strain evidence="6">CG11_big_fil_rev_8_21_14_0_20_39_10</strain>
    </source>
</reference>
<sequence>MESLIRLITNCKLQISNMIRRIGKKKKIIQNNNRINIIIAIVFLFGGLILYALYDLQVAKYDLYTALAVSQHQVYSQLEPERGKIYMQDKNGQLYPYATNKEFASVFAVPKDIADSQATAEKLYLVFNEDKVKEEVEELLADQAKEELKKELYFVASLGLSQEEMAAKQAEVNARHEARQYDKSYLAQLEIKREAEVKLRKEKIIDDYLKILTKKDDPYEPIENKVDEETLKELYALLASRENYIVSKEDLELKQGEILFKSDGQKLTIFGISHTMFAYRFYPESELGSHTLGFVSLSQDEQRGRYGLEGFFDEELSGQFGSVKSERGADRNVIIVNDREYISPVDGDNLILTLDRSIQFAVCQKLNEIALRHGADGGTVIAVNPRTGAILAICSWPDYDPNNYKEVEDIKVYNNPAIFDEYEPGSVFKPITMAAGLDQEKITPQTTYNDEGQVMVKGWPKPIKNSDYDTHGGYGRVDMNNVLENSLNTGAIFAMQQIGPEVFSQYVKNFGFGEKTGIELETENSGNIRNLQSDNIQEVYAATASFGQGLTVTPLQMLMSYAAIANGGILMKPYIVKEIIHADGSKEITQSRQVRRVISEKAATLLSGMLANVVEGGHAIRAAVSGYYIGGKTGTAQVASGSVRGYGGQTIHTFVGIAPIDDPAFVMLVKLNDPKDVQFAASSAAPLFGELAGYLLDYLEVPKGR</sequence>
<dbReference type="InterPro" id="IPR001460">
    <property type="entry name" value="PCN-bd_Tpept"/>
</dbReference>
<evidence type="ECO:0000256" key="3">
    <source>
        <dbReference type="SAM" id="Phobius"/>
    </source>
</evidence>
<dbReference type="GO" id="GO:0005886">
    <property type="term" value="C:plasma membrane"/>
    <property type="evidence" value="ECO:0007669"/>
    <property type="project" value="TreeGrafter"/>
</dbReference>
<proteinExistence type="predicted"/>
<protein>
    <recommendedName>
        <fullName evidence="8">Penicillin-binding protein transpeptidase domain-containing protein</fullName>
    </recommendedName>
</protein>
<dbReference type="GO" id="GO:0008658">
    <property type="term" value="F:penicillin binding"/>
    <property type="evidence" value="ECO:0007669"/>
    <property type="project" value="InterPro"/>
</dbReference>
<feature type="domain" description="Penicillin-binding protein dimerisation" evidence="5">
    <location>
        <begin position="78"/>
        <end position="332"/>
    </location>
</feature>
<keyword evidence="3" id="KW-0812">Transmembrane</keyword>
<dbReference type="InterPro" id="IPR005311">
    <property type="entry name" value="PBP_dimer"/>
</dbReference>
<dbReference type="SUPFAM" id="SSF56519">
    <property type="entry name" value="Penicillin binding protein dimerisation domain"/>
    <property type="match status" value="1"/>
</dbReference>